<dbReference type="EMBL" id="MHMS01000006">
    <property type="protein sequence ID" value="OGZ32570.1"/>
    <property type="molecule type" value="Genomic_DNA"/>
</dbReference>
<dbReference type="STRING" id="1801726.A3H02_00310"/>
<protein>
    <recommendedName>
        <fullName evidence="2">Bis(5'-nucleosyl)-tetraphosphatase [asymmetrical]</fullName>
    </recommendedName>
    <alternativeName>
        <fullName evidence="5">Diadenosine 5',5'''-P1,P4-tetraphosphate asymmetrical hydrolase</fullName>
    </alternativeName>
</protein>
<dbReference type="Proteomes" id="UP000176787">
    <property type="component" value="Unassembled WGS sequence"/>
</dbReference>
<accession>A0A1G2F4M0</accession>
<dbReference type="GO" id="GO:0006167">
    <property type="term" value="P:AMP biosynthetic process"/>
    <property type="evidence" value="ECO:0007669"/>
    <property type="project" value="TreeGrafter"/>
</dbReference>
<evidence type="ECO:0000313" key="8">
    <source>
        <dbReference type="Proteomes" id="UP000176787"/>
    </source>
</evidence>
<comment type="caution">
    <text evidence="7">The sequence shown here is derived from an EMBL/GenBank/DDBJ whole genome shotgun (WGS) entry which is preliminary data.</text>
</comment>
<evidence type="ECO:0000259" key="6">
    <source>
        <dbReference type="PROSITE" id="PS51462"/>
    </source>
</evidence>
<dbReference type="InterPro" id="IPR015797">
    <property type="entry name" value="NUDIX_hydrolase-like_dom_sf"/>
</dbReference>
<dbReference type="InterPro" id="IPR000086">
    <property type="entry name" value="NUDIX_hydrolase_dom"/>
</dbReference>
<dbReference type="AlphaFoldDB" id="A0A1G2F4M0"/>
<keyword evidence="4" id="KW-0378">Hydrolase</keyword>
<dbReference type="PROSITE" id="PS00893">
    <property type="entry name" value="NUDIX_BOX"/>
    <property type="match status" value="1"/>
</dbReference>
<keyword evidence="3" id="KW-0547">Nucleotide-binding</keyword>
<name>A0A1G2F4M0_9BACT</name>
<feature type="domain" description="Nudix hydrolase" evidence="6">
    <location>
        <begin position="2"/>
        <end position="133"/>
    </location>
</feature>
<reference evidence="7 8" key="1">
    <citation type="journal article" date="2016" name="Nat. Commun.">
        <title>Thousands of microbial genomes shed light on interconnected biogeochemical processes in an aquifer system.</title>
        <authorList>
            <person name="Anantharaman K."/>
            <person name="Brown C.T."/>
            <person name="Hug L.A."/>
            <person name="Sharon I."/>
            <person name="Castelle C.J."/>
            <person name="Probst A.J."/>
            <person name="Thomas B.C."/>
            <person name="Singh A."/>
            <person name="Wilkins M.J."/>
            <person name="Karaoz U."/>
            <person name="Brodie E.L."/>
            <person name="Williams K.H."/>
            <person name="Hubbard S.S."/>
            <person name="Banfield J.F."/>
        </authorList>
    </citation>
    <scope>NUCLEOTIDE SEQUENCE [LARGE SCALE GENOMIC DNA]</scope>
</reference>
<dbReference type="PANTHER" id="PTHR21340:SF0">
    <property type="entry name" value="BIS(5'-NUCLEOSYL)-TETRAPHOSPHATASE [ASYMMETRICAL]"/>
    <property type="match status" value="1"/>
</dbReference>
<evidence type="ECO:0000256" key="5">
    <source>
        <dbReference type="ARBA" id="ARBA00032644"/>
    </source>
</evidence>
<dbReference type="Gene3D" id="3.90.79.10">
    <property type="entry name" value="Nucleoside Triphosphate Pyrophosphohydrolase"/>
    <property type="match status" value="1"/>
</dbReference>
<dbReference type="InterPro" id="IPR051325">
    <property type="entry name" value="Nudix_hydrolase_domain"/>
</dbReference>
<dbReference type="CDD" id="cd03428">
    <property type="entry name" value="NUDIX_Ap4A_Nudt2"/>
    <property type="match status" value="1"/>
</dbReference>
<dbReference type="Pfam" id="PF00293">
    <property type="entry name" value="NUDIX"/>
    <property type="match status" value="1"/>
</dbReference>
<evidence type="ECO:0000256" key="2">
    <source>
        <dbReference type="ARBA" id="ARBA00018911"/>
    </source>
</evidence>
<evidence type="ECO:0000256" key="1">
    <source>
        <dbReference type="ARBA" id="ARBA00005582"/>
    </source>
</evidence>
<dbReference type="GO" id="GO:0006754">
    <property type="term" value="P:ATP biosynthetic process"/>
    <property type="evidence" value="ECO:0007669"/>
    <property type="project" value="TreeGrafter"/>
</dbReference>
<evidence type="ECO:0000256" key="3">
    <source>
        <dbReference type="ARBA" id="ARBA00022741"/>
    </source>
</evidence>
<dbReference type="GO" id="GO:0000166">
    <property type="term" value="F:nucleotide binding"/>
    <property type="evidence" value="ECO:0007669"/>
    <property type="project" value="UniProtKB-KW"/>
</dbReference>
<dbReference type="PROSITE" id="PS51462">
    <property type="entry name" value="NUDIX"/>
    <property type="match status" value="1"/>
</dbReference>
<dbReference type="GO" id="GO:0004081">
    <property type="term" value="F:bis(5'-nucleosyl)-tetraphosphatase (asymmetrical) activity"/>
    <property type="evidence" value="ECO:0007669"/>
    <property type="project" value="TreeGrafter"/>
</dbReference>
<organism evidence="7 8">
    <name type="scientific">Candidatus Niyogibacteria bacterium RIFCSPLOWO2_12_FULL_41_13</name>
    <dbReference type="NCBI Taxonomy" id="1801726"/>
    <lineage>
        <taxon>Bacteria</taxon>
        <taxon>Candidatus Niyogiibacteriota</taxon>
    </lineage>
</organism>
<evidence type="ECO:0000313" key="7">
    <source>
        <dbReference type="EMBL" id="OGZ32570.1"/>
    </source>
</evidence>
<dbReference type="InterPro" id="IPR003565">
    <property type="entry name" value="Tetra_PHTase"/>
</dbReference>
<dbReference type="InterPro" id="IPR020084">
    <property type="entry name" value="NUDIX_hydrolase_CS"/>
</dbReference>
<sequence length="140" mass="16464">MTIEKSAGAVVFRKENNKRFYLLLEKENGQLDFPKGNIEKGEKAIDAAARETKEEAGIDDLKFVDGFKETIKVFYKWEGELRLKFITFFLAETKTRDVKISFEHKDYQWLPYEEAVLKLTFKNSKEILKKAEKLFGLNHY</sequence>
<dbReference type="PANTHER" id="PTHR21340">
    <property type="entry name" value="DIADENOSINE 5,5-P1,P4-TETRAPHOSPHATE PYROPHOSPHOHYDROLASE MUTT"/>
    <property type="match status" value="1"/>
</dbReference>
<gene>
    <name evidence="7" type="ORF">A3H02_00310</name>
</gene>
<comment type="similarity">
    <text evidence="1">Belongs to the Nudix hydrolase family.</text>
</comment>
<evidence type="ECO:0000256" key="4">
    <source>
        <dbReference type="ARBA" id="ARBA00022801"/>
    </source>
</evidence>
<proteinExistence type="inferred from homology"/>
<dbReference type="SUPFAM" id="SSF55811">
    <property type="entry name" value="Nudix"/>
    <property type="match status" value="1"/>
</dbReference>